<dbReference type="InterPro" id="IPR029069">
    <property type="entry name" value="HotDog_dom_sf"/>
</dbReference>
<dbReference type="STRING" id="1121301.SAMN02745912_01021"/>
<dbReference type="RefSeq" id="WP_073147616.1">
    <property type="nucleotide sequence ID" value="NZ_FRAG01000008.1"/>
</dbReference>
<sequence>MIDVPKVKVGSSITIQRVVRQEDTALNYGSGKLEKLFATPSLVALMIEASVKLIDDKLPEGFITVGKVAEVVHEKATVLGETVSVNVKVKEFDGNNIILEMIAYDEIGTIGRGSHKRIIVNKKALLEKANTRAAKLKNIDF</sequence>
<proteinExistence type="predicted"/>
<feature type="binding site" evidence="1">
    <location>
        <position position="117"/>
    </location>
    <ligand>
        <name>substrate</name>
    </ligand>
</feature>
<evidence type="ECO:0000259" key="2">
    <source>
        <dbReference type="Pfam" id="PF22636"/>
    </source>
</evidence>
<accession>A0A1M6M1C1</accession>
<feature type="binding site" evidence="1">
    <location>
        <position position="66"/>
    </location>
    <ligand>
        <name>substrate</name>
    </ligand>
</feature>
<dbReference type="Pfam" id="PF22636">
    <property type="entry name" value="FlK"/>
    <property type="match status" value="1"/>
</dbReference>
<dbReference type="PANTHER" id="PTHR36934">
    <property type="entry name" value="BLR0278 PROTEIN"/>
    <property type="match status" value="1"/>
</dbReference>
<feature type="domain" description="Fluoroacetyl-CoA-specific thioesterase-like" evidence="2">
    <location>
        <begin position="19"/>
        <end position="123"/>
    </location>
</feature>
<dbReference type="InterPro" id="IPR054485">
    <property type="entry name" value="FlK-like_dom"/>
</dbReference>
<evidence type="ECO:0000256" key="1">
    <source>
        <dbReference type="PIRSR" id="PIRSR014972-2"/>
    </source>
</evidence>
<dbReference type="SUPFAM" id="SSF54637">
    <property type="entry name" value="Thioesterase/thiol ester dehydrase-isomerase"/>
    <property type="match status" value="1"/>
</dbReference>
<feature type="binding site" evidence="1">
    <location>
        <position position="66"/>
    </location>
    <ligand>
        <name>CoA</name>
        <dbReference type="ChEBI" id="CHEBI:57287"/>
    </ligand>
</feature>
<reference evidence="3 4" key="1">
    <citation type="submission" date="2016-11" db="EMBL/GenBank/DDBJ databases">
        <authorList>
            <person name="Jaros S."/>
            <person name="Januszkiewicz K."/>
            <person name="Wedrychowicz H."/>
        </authorList>
    </citation>
    <scope>NUCLEOTIDE SEQUENCE [LARGE SCALE GENOMIC DNA]</scope>
    <source>
        <strain evidence="3 4">DSM 15212</strain>
    </source>
</reference>
<dbReference type="PIRSF" id="PIRSF014972">
    <property type="entry name" value="FlK"/>
    <property type="match status" value="1"/>
</dbReference>
<dbReference type="InterPro" id="IPR025540">
    <property type="entry name" value="FlK"/>
</dbReference>
<evidence type="ECO:0000313" key="4">
    <source>
        <dbReference type="Proteomes" id="UP000184465"/>
    </source>
</evidence>
<gene>
    <name evidence="3" type="ORF">SAMN02745912_01021</name>
</gene>
<dbReference type="AlphaFoldDB" id="A0A1M6M1C1"/>
<protein>
    <submittedName>
        <fullName evidence="3">Predicted thioesterase</fullName>
    </submittedName>
</protein>
<name>A0A1M6M1C1_PARC5</name>
<dbReference type="Proteomes" id="UP000184465">
    <property type="component" value="Unassembled WGS sequence"/>
</dbReference>
<evidence type="ECO:0000313" key="3">
    <source>
        <dbReference type="EMBL" id="SHJ77123.1"/>
    </source>
</evidence>
<dbReference type="Gene3D" id="3.10.129.10">
    <property type="entry name" value="Hotdog Thioesterase"/>
    <property type="match status" value="1"/>
</dbReference>
<dbReference type="PANTHER" id="PTHR36934:SF1">
    <property type="entry name" value="THIOESTERASE DOMAIN-CONTAINING PROTEIN"/>
    <property type="match status" value="1"/>
</dbReference>
<organism evidence="3 4">
    <name type="scientific">Paramaledivibacter caminithermalis (strain DSM 15212 / CIP 107654 / DViRD3)</name>
    <name type="common">Clostridium caminithermale</name>
    <dbReference type="NCBI Taxonomy" id="1121301"/>
    <lineage>
        <taxon>Bacteria</taxon>
        <taxon>Bacillati</taxon>
        <taxon>Bacillota</taxon>
        <taxon>Clostridia</taxon>
        <taxon>Peptostreptococcales</taxon>
        <taxon>Caminicellaceae</taxon>
        <taxon>Paramaledivibacter</taxon>
    </lineage>
</organism>
<dbReference type="EMBL" id="FRAG01000008">
    <property type="protein sequence ID" value="SHJ77123.1"/>
    <property type="molecule type" value="Genomic_DNA"/>
</dbReference>
<keyword evidence="4" id="KW-1185">Reference proteome</keyword>